<reference evidence="2" key="1">
    <citation type="journal article" date="2023" name="Front. Plant Sci.">
        <title>Chromosomal-level genome assembly of Melastoma candidum provides insights into trichome evolution.</title>
        <authorList>
            <person name="Zhong Y."/>
            <person name="Wu W."/>
            <person name="Sun C."/>
            <person name="Zou P."/>
            <person name="Liu Y."/>
            <person name="Dai S."/>
            <person name="Zhou R."/>
        </authorList>
    </citation>
    <scope>NUCLEOTIDE SEQUENCE [LARGE SCALE GENOMIC DNA]</scope>
</reference>
<evidence type="ECO:0000313" key="2">
    <source>
        <dbReference type="Proteomes" id="UP001057402"/>
    </source>
</evidence>
<gene>
    <name evidence="1" type="ORF">MLD38_026252</name>
</gene>
<name>A0ACB9P4M7_9MYRT</name>
<dbReference type="Proteomes" id="UP001057402">
    <property type="component" value="Chromosome 7"/>
</dbReference>
<sequence length="295" mass="32813">MRVLKNDFVKYTHDEETPEDKEETGWKYLHGDVFRFPAFRSLFTAAVGSDTQLFTLTLFIFLLALVGVFYPYNRGALFTALAVIYALTSGIAGYTATSLHCQLEGTNWVRNLLLAGFLFCGPFFLTFRFLNTVAIAYKSMAALPFGIIVAIVLIWTLVTSPLLILGGIAGKNCNAEFQAPCRTAKYPREVPTLPWYRGAIPQMAMAGFLPFSAIYIERYYIFASVGSSYLHHIQHLGCRGPSVVVEVVPVWWFMVCLSVATACTTTMPDQICLVSCKHQFSLAIWHASAMDSSSC</sequence>
<evidence type="ECO:0000313" key="1">
    <source>
        <dbReference type="EMBL" id="KAI4341540.1"/>
    </source>
</evidence>
<protein>
    <submittedName>
        <fullName evidence="1">Uncharacterized protein</fullName>
    </submittedName>
</protein>
<keyword evidence="2" id="KW-1185">Reference proteome</keyword>
<proteinExistence type="predicted"/>
<accession>A0ACB9P4M7</accession>
<comment type="caution">
    <text evidence="1">The sequence shown here is derived from an EMBL/GenBank/DDBJ whole genome shotgun (WGS) entry which is preliminary data.</text>
</comment>
<dbReference type="EMBL" id="CM042886">
    <property type="protein sequence ID" value="KAI4341540.1"/>
    <property type="molecule type" value="Genomic_DNA"/>
</dbReference>
<organism evidence="1 2">
    <name type="scientific">Melastoma candidum</name>
    <dbReference type="NCBI Taxonomy" id="119954"/>
    <lineage>
        <taxon>Eukaryota</taxon>
        <taxon>Viridiplantae</taxon>
        <taxon>Streptophyta</taxon>
        <taxon>Embryophyta</taxon>
        <taxon>Tracheophyta</taxon>
        <taxon>Spermatophyta</taxon>
        <taxon>Magnoliopsida</taxon>
        <taxon>eudicotyledons</taxon>
        <taxon>Gunneridae</taxon>
        <taxon>Pentapetalae</taxon>
        <taxon>rosids</taxon>
        <taxon>malvids</taxon>
        <taxon>Myrtales</taxon>
        <taxon>Melastomataceae</taxon>
        <taxon>Melastomatoideae</taxon>
        <taxon>Melastomateae</taxon>
        <taxon>Melastoma</taxon>
    </lineage>
</organism>